<reference evidence="13" key="1">
    <citation type="journal article" date="2018" name="Genome Biol. Evol.">
        <title>Nephromyces encodes a urate metabolism pathway and predicted peroxisomes, demonstrating these are not ancient losses of apicomplexans.</title>
        <authorList>
            <person name="Paight C."/>
            <person name="Slamovits C.H."/>
            <person name="Saffo M.B."/>
            <person name="Lane C.E."/>
        </authorList>
    </citation>
    <scope>NUCLEOTIDE SEQUENCE</scope>
    <source>
        <strain evidence="12">Neph3</strain>
        <strain evidence="13">Neph51</strain>
    </source>
</reference>
<dbReference type="EC" id="1.1.1.8" evidence="9"/>
<dbReference type="Gene3D" id="3.40.50.720">
    <property type="entry name" value="NAD(P)-binding Rossmann-like Domain"/>
    <property type="match status" value="1"/>
</dbReference>
<dbReference type="GO" id="GO:0005975">
    <property type="term" value="P:carbohydrate metabolic process"/>
    <property type="evidence" value="ECO:0007669"/>
    <property type="project" value="InterPro"/>
</dbReference>
<dbReference type="InterPro" id="IPR006109">
    <property type="entry name" value="G3P_DH_NAD-dep_C"/>
</dbReference>
<name>A0A3Q8UBK3_9APIC</name>
<dbReference type="SUPFAM" id="SSF48179">
    <property type="entry name" value="6-phosphogluconate dehydrogenase C-terminal domain-like"/>
    <property type="match status" value="1"/>
</dbReference>
<dbReference type="Pfam" id="PF01210">
    <property type="entry name" value="NAD_Gly3P_dh_N"/>
    <property type="match status" value="1"/>
</dbReference>
<dbReference type="PRINTS" id="PR00077">
    <property type="entry name" value="GPDHDRGNASE"/>
</dbReference>
<accession>A0A3Q8UBK3</accession>
<comment type="catalytic activity">
    <reaction evidence="4 9">
        <text>sn-glycerol 3-phosphate + NAD(+) = dihydroxyacetone phosphate + NADH + H(+)</text>
        <dbReference type="Rhea" id="RHEA:11092"/>
        <dbReference type="ChEBI" id="CHEBI:15378"/>
        <dbReference type="ChEBI" id="CHEBI:57540"/>
        <dbReference type="ChEBI" id="CHEBI:57597"/>
        <dbReference type="ChEBI" id="CHEBI:57642"/>
        <dbReference type="ChEBI" id="CHEBI:57945"/>
        <dbReference type="EC" id="1.1.1.8"/>
    </reaction>
</comment>
<dbReference type="PANTHER" id="PTHR11728:SF8">
    <property type="entry name" value="GLYCEROL-3-PHOSPHATE DEHYDROGENASE [NAD(+)]-RELATED"/>
    <property type="match status" value="1"/>
</dbReference>
<proteinExistence type="evidence at transcript level"/>
<dbReference type="InterPro" id="IPR008927">
    <property type="entry name" value="6-PGluconate_DH-like_C_sf"/>
</dbReference>
<dbReference type="GO" id="GO:0005829">
    <property type="term" value="C:cytosol"/>
    <property type="evidence" value="ECO:0007669"/>
    <property type="project" value="TreeGrafter"/>
</dbReference>
<evidence type="ECO:0000259" key="11">
    <source>
        <dbReference type="Pfam" id="PF07479"/>
    </source>
</evidence>
<evidence type="ECO:0000256" key="8">
    <source>
        <dbReference type="RuleBase" id="RU000437"/>
    </source>
</evidence>
<protein>
    <recommendedName>
        <fullName evidence="9">Glycerol-3-phosphate dehydrogenase [NAD(+)]</fullName>
        <ecNumber evidence="9">1.1.1.8</ecNumber>
    </recommendedName>
</protein>
<keyword evidence="3 7" id="KW-0520">NAD</keyword>
<dbReference type="NCBIfam" id="TIGR03376">
    <property type="entry name" value="glycerol3P_DH"/>
    <property type="match status" value="1"/>
</dbReference>
<dbReference type="PANTHER" id="PTHR11728">
    <property type="entry name" value="GLYCEROL-3-PHOSPHATE DEHYDROGENASE"/>
    <property type="match status" value="1"/>
</dbReference>
<evidence type="ECO:0000256" key="6">
    <source>
        <dbReference type="PIRSR" id="PIRSR000114-2"/>
    </source>
</evidence>
<dbReference type="InterPro" id="IPR013328">
    <property type="entry name" value="6PGD_dom2"/>
</dbReference>
<evidence type="ECO:0000256" key="5">
    <source>
        <dbReference type="PIRSR" id="PIRSR000114-1"/>
    </source>
</evidence>
<dbReference type="AlphaFoldDB" id="A0A3Q8UBK3"/>
<feature type="binding site" evidence="7">
    <location>
        <position position="308"/>
    </location>
    <ligand>
        <name>NAD(+)</name>
        <dbReference type="ChEBI" id="CHEBI:57540"/>
    </ligand>
</feature>
<evidence type="ECO:0000313" key="13">
    <source>
        <dbReference type="EMBL" id="AZL94320.1"/>
    </source>
</evidence>
<dbReference type="GO" id="GO:0141152">
    <property type="term" value="F:glycerol-3-phosphate dehydrogenase (NAD+) activity"/>
    <property type="evidence" value="ECO:0007669"/>
    <property type="project" value="UniProtKB-UniRule"/>
</dbReference>
<evidence type="ECO:0000256" key="3">
    <source>
        <dbReference type="ARBA" id="ARBA00023027"/>
    </source>
</evidence>
<dbReference type="InterPro" id="IPR036291">
    <property type="entry name" value="NAD(P)-bd_dom_sf"/>
</dbReference>
<feature type="binding site" evidence="7">
    <location>
        <position position="279"/>
    </location>
    <ligand>
        <name>NAD(+)</name>
        <dbReference type="ChEBI" id="CHEBI:57540"/>
    </ligand>
</feature>
<feature type="binding site" evidence="7">
    <location>
        <position position="310"/>
    </location>
    <ligand>
        <name>NAD(+)</name>
        <dbReference type="ChEBI" id="CHEBI:57540"/>
    </ligand>
</feature>
<feature type="domain" description="Glycerol-3-phosphate dehydrogenase NAD-dependent C-terminal" evidence="11">
    <location>
        <begin position="204"/>
        <end position="351"/>
    </location>
</feature>
<evidence type="ECO:0000256" key="2">
    <source>
        <dbReference type="ARBA" id="ARBA00023002"/>
    </source>
</evidence>
<dbReference type="EMBL" id="MK265820">
    <property type="protein sequence ID" value="AZL94320.1"/>
    <property type="molecule type" value="mRNA"/>
</dbReference>
<evidence type="ECO:0000256" key="1">
    <source>
        <dbReference type="ARBA" id="ARBA00011009"/>
    </source>
</evidence>
<dbReference type="PIRSF" id="PIRSF000114">
    <property type="entry name" value="Glycerol-3-P_dh"/>
    <property type="match status" value="1"/>
</dbReference>
<dbReference type="InterPro" id="IPR017751">
    <property type="entry name" value="G3P_DH_NAD-dep_euk"/>
</dbReference>
<dbReference type="FunFam" id="1.10.1040.10:FF:000004">
    <property type="entry name" value="Glycerol-3-phosphate dehydrogenase [NAD(+)]"/>
    <property type="match status" value="1"/>
</dbReference>
<feature type="binding site" evidence="7">
    <location>
        <position position="164"/>
    </location>
    <ligand>
        <name>NAD(+)</name>
        <dbReference type="ChEBI" id="CHEBI:57540"/>
    </ligand>
</feature>
<dbReference type="FunFam" id="3.40.50.720:FF:000365">
    <property type="entry name" value="Glycerol-3-phosphate dehydrogenase [NAD(+)]"/>
    <property type="match status" value="1"/>
</dbReference>
<keyword evidence="2 8" id="KW-0560">Oxidoreductase</keyword>
<dbReference type="InterPro" id="IPR011128">
    <property type="entry name" value="G3P_DH_NAD-dep_N"/>
</dbReference>
<feature type="binding site" evidence="6">
    <location>
        <position position="130"/>
    </location>
    <ligand>
        <name>substrate</name>
    </ligand>
</feature>
<evidence type="ECO:0000256" key="4">
    <source>
        <dbReference type="ARBA" id="ARBA00048683"/>
    </source>
</evidence>
<evidence type="ECO:0000313" key="12">
    <source>
        <dbReference type="EMBL" id="AZL94319.1"/>
    </source>
</evidence>
<feature type="binding site" evidence="7">
    <location>
        <begin position="18"/>
        <end position="23"/>
    </location>
    <ligand>
        <name>NAD(+)</name>
        <dbReference type="ChEBI" id="CHEBI:57540"/>
    </ligand>
</feature>
<dbReference type="SUPFAM" id="SSF51735">
    <property type="entry name" value="NAD(P)-binding Rossmann-fold domains"/>
    <property type="match status" value="1"/>
</dbReference>
<dbReference type="GO" id="GO:0051287">
    <property type="term" value="F:NAD binding"/>
    <property type="evidence" value="ECO:0007669"/>
    <property type="project" value="UniProtKB-UniRule"/>
</dbReference>
<dbReference type="InterPro" id="IPR006168">
    <property type="entry name" value="G3P_DH_NAD-dep"/>
</dbReference>
<dbReference type="Gene3D" id="1.10.1040.10">
    <property type="entry name" value="N-(1-d-carboxylethyl)-l-norvaline Dehydrogenase, domain 2"/>
    <property type="match status" value="1"/>
</dbReference>
<feature type="binding site" evidence="7">
    <location>
        <position position="105"/>
    </location>
    <ligand>
        <name>NAD(+)</name>
        <dbReference type="ChEBI" id="CHEBI:57540"/>
    </ligand>
</feature>
<evidence type="ECO:0000259" key="10">
    <source>
        <dbReference type="Pfam" id="PF01210"/>
    </source>
</evidence>
<dbReference type="PROSITE" id="PS00957">
    <property type="entry name" value="NAD_G3PDH"/>
    <property type="match status" value="1"/>
</dbReference>
<feature type="active site" description="Proton acceptor" evidence="5">
    <location>
        <position position="215"/>
    </location>
</feature>
<dbReference type="GO" id="GO:0046168">
    <property type="term" value="P:glycerol-3-phosphate catabolic process"/>
    <property type="evidence" value="ECO:0007669"/>
    <property type="project" value="UniProtKB-UniRule"/>
</dbReference>
<comment type="similarity">
    <text evidence="1 8">Belongs to the NAD-dependent glycerol-3-phosphate dehydrogenase family.</text>
</comment>
<feature type="binding site" evidence="6">
    <location>
        <begin position="279"/>
        <end position="280"/>
    </location>
    <ligand>
        <name>substrate</name>
    </ligand>
</feature>
<sequence>MALLESLSSGPLKIAVIGSGNWGSVIGKIIAINAKMSYIFDENVHIWVYEETINGQKLTEIINETHENIKYLPGIQLPPNLIATPSLKDTIKNANLLIFVLPHQFLKTSCETIKSFNILNKDAKAISLVKGLYVDSNFLPKLPSQMISEILEIECSALSGANVAKDVAKEQFCEATIGYHTKDSALIWQQLFDTPFFKINGVPDVSGVEICGALKNVIALAAGFCDGLELGSNTKAAIIRQGFEELRLFSVILFDGILEDTFFDSSGIADTITTCFGGRNVKCAAEFIRYNGKKSWDEIEKVFLNGQKLQGTLTCEDVNKIIQMHNLYNIFPLFDMTYKIAFESYPASELINTFKIKQLRRIKTFEDCTSSTLPSILKQSIWQKNSKI</sequence>
<dbReference type="GO" id="GO:0042803">
    <property type="term" value="F:protein homodimerization activity"/>
    <property type="evidence" value="ECO:0007669"/>
    <property type="project" value="InterPro"/>
</dbReference>
<feature type="domain" description="Glycerol-3-phosphate dehydrogenase NAD-dependent N-terminal" evidence="10">
    <location>
        <begin position="13"/>
        <end position="183"/>
    </location>
</feature>
<dbReference type="Pfam" id="PF07479">
    <property type="entry name" value="NAD_Gly3P_dh_C"/>
    <property type="match status" value="1"/>
</dbReference>
<evidence type="ECO:0000256" key="7">
    <source>
        <dbReference type="PIRSR" id="PIRSR000114-3"/>
    </source>
</evidence>
<organism evidence="13">
    <name type="scientific">Nephromyces sp. MMRI</name>
    <dbReference type="NCBI Taxonomy" id="2496275"/>
    <lineage>
        <taxon>Eukaryota</taxon>
        <taxon>Sar</taxon>
        <taxon>Alveolata</taxon>
        <taxon>Apicomplexa</taxon>
        <taxon>Aconoidasida</taxon>
        <taxon>Nephromycida</taxon>
        <taxon>Nephromyces</taxon>
    </lineage>
</organism>
<evidence type="ECO:0000256" key="9">
    <source>
        <dbReference type="RuleBase" id="RU361243"/>
    </source>
</evidence>
<dbReference type="EMBL" id="MK265772">
    <property type="protein sequence ID" value="AZL94319.1"/>
    <property type="molecule type" value="mRNA"/>
</dbReference>